<name>A0A4S8LRT5_DENBC</name>
<evidence type="ECO:0000256" key="1">
    <source>
        <dbReference type="ARBA" id="ARBA00004141"/>
    </source>
</evidence>
<dbReference type="PANTHER" id="PTHR42723:SF1">
    <property type="entry name" value="CHLOROPHYLL SYNTHASE, CHLOROPLASTIC"/>
    <property type="match status" value="1"/>
</dbReference>
<dbReference type="InterPro" id="IPR050475">
    <property type="entry name" value="Prenyltransferase_related"/>
</dbReference>
<comment type="subcellular location">
    <subcellularLocation>
        <location evidence="1">Membrane</location>
        <topology evidence="1">Multi-pass membrane protein</topology>
    </subcellularLocation>
</comment>
<evidence type="ECO:0000313" key="6">
    <source>
        <dbReference type="EMBL" id="THU91608.1"/>
    </source>
</evidence>
<reference evidence="6 7" key="1">
    <citation type="journal article" date="2019" name="Nat. Ecol. Evol.">
        <title>Megaphylogeny resolves global patterns of mushroom evolution.</title>
        <authorList>
            <person name="Varga T."/>
            <person name="Krizsan K."/>
            <person name="Foldi C."/>
            <person name="Dima B."/>
            <person name="Sanchez-Garcia M."/>
            <person name="Sanchez-Ramirez S."/>
            <person name="Szollosi G.J."/>
            <person name="Szarkandi J.G."/>
            <person name="Papp V."/>
            <person name="Albert L."/>
            <person name="Andreopoulos W."/>
            <person name="Angelini C."/>
            <person name="Antonin V."/>
            <person name="Barry K.W."/>
            <person name="Bougher N.L."/>
            <person name="Buchanan P."/>
            <person name="Buyck B."/>
            <person name="Bense V."/>
            <person name="Catcheside P."/>
            <person name="Chovatia M."/>
            <person name="Cooper J."/>
            <person name="Damon W."/>
            <person name="Desjardin D."/>
            <person name="Finy P."/>
            <person name="Geml J."/>
            <person name="Haridas S."/>
            <person name="Hughes K."/>
            <person name="Justo A."/>
            <person name="Karasinski D."/>
            <person name="Kautmanova I."/>
            <person name="Kiss B."/>
            <person name="Kocsube S."/>
            <person name="Kotiranta H."/>
            <person name="LaButti K.M."/>
            <person name="Lechner B.E."/>
            <person name="Liimatainen K."/>
            <person name="Lipzen A."/>
            <person name="Lukacs Z."/>
            <person name="Mihaltcheva S."/>
            <person name="Morgado L.N."/>
            <person name="Niskanen T."/>
            <person name="Noordeloos M.E."/>
            <person name="Ohm R.A."/>
            <person name="Ortiz-Santana B."/>
            <person name="Ovrebo C."/>
            <person name="Racz N."/>
            <person name="Riley R."/>
            <person name="Savchenko A."/>
            <person name="Shiryaev A."/>
            <person name="Soop K."/>
            <person name="Spirin V."/>
            <person name="Szebenyi C."/>
            <person name="Tomsovsky M."/>
            <person name="Tulloss R.E."/>
            <person name="Uehling J."/>
            <person name="Grigoriev I.V."/>
            <person name="Vagvolgyi C."/>
            <person name="Papp T."/>
            <person name="Martin F.M."/>
            <person name="Miettinen O."/>
            <person name="Hibbett D.S."/>
            <person name="Nagy L.G."/>
        </authorList>
    </citation>
    <scope>NUCLEOTIDE SEQUENCE [LARGE SCALE GENOMIC DNA]</scope>
    <source>
        <strain evidence="6 7">CBS 962.96</strain>
    </source>
</reference>
<evidence type="ECO:0000256" key="5">
    <source>
        <dbReference type="SAM" id="Phobius"/>
    </source>
</evidence>
<dbReference type="InterPro" id="IPR000537">
    <property type="entry name" value="UbiA_prenyltransferase"/>
</dbReference>
<keyword evidence="7" id="KW-1185">Reference proteome</keyword>
<feature type="transmembrane region" description="Helical" evidence="5">
    <location>
        <begin position="233"/>
        <end position="252"/>
    </location>
</feature>
<accession>A0A4S8LRT5</accession>
<keyword evidence="2 5" id="KW-0812">Transmembrane</keyword>
<dbReference type="CDD" id="cd13965">
    <property type="entry name" value="PT_UbiA_3"/>
    <property type="match status" value="1"/>
</dbReference>
<keyword evidence="3 5" id="KW-1133">Transmembrane helix</keyword>
<dbReference type="AlphaFoldDB" id="A0A4S8LRT5"/>
<dbReference type="OrthoDB" id="434972at2759"/>
<dbReference type="Proteomes" id="UP000297245">
    <property type="component" value="Unassembled WGS sequence"/>
</dbReference>
<dbReference type="Gene3D" id="1.10.357.140">
    <property type="entry name" value="UbiA prenyltransferase"/>
    <property type="match status" value="1"/>
</dbReference>
<keyword evidence="4 5" id="KW-0472">Membrane</keyword>
<feature type="transmembrane region" description="Helical" evidence="5">
    <location>
        <begin position="20"/>
        <end position="40"/>
    </location>
</feature>
<gene>
    <name evidence="6" type="ORF">K435DRAFT_820786</name>
</gene>
<feature type="transmembrane region" description="Helical" evidence="5">
    <location>
        <begin position="209"/>
        <end position="227"/>
    </location>
</feature>
<dbReference type="InterPro" id="IPR044878">
    <property type="entry name" value="UbiA_sf"/>
</dbReference>
<dbReference type="PANTHER" id="PTHR42723">
    <property type="entry name" value="CHLOROPHYLL SYNTHASE"/>
    <property type="match status" value="1"/>
</dbReference>
<protein>
    <recommendedName>
        <fullName evidence="8">UbiA prenyltransferase</fullName>
    </recommendedName>
</protein>
<dbReference type="Pfam" id="PF01040">
    <property type="entry name" value="UbiA"/>
    <property type="match status" value="1"/>
</dbReference>
<evidence type="ECO:0000256" key="4">
    <source>
        <dbReference type="ARBA" id="ARBA00023136"/>
    </source>
</evidence>
<evidence type="ECO:0000256" key="3">
    <source>
        <dbReference type="ARBA" id="ARBA00022989"/>
    </source>
</evidence>
<sequence length="274" mass="30866">MPAYNLCLQLMSGLHSLFLFTRSDTVLVIFPMLTIGLVLAGQTDWKSFLVAFVWLELHLLAFDIKNQVLGIEEDRICKPYRPFPSGRVSAKDGQLLYTLTVAVSLYLSFRHDLTFVSLLYFCATTLYNEFGLSTSPLLKSPIGAIGYMCYAWGTTYIIGHHQPLDNTSVKAIIVSGLIFSFTGHAQDFRDRSGDALLGRRTIPLIFSQAVARWSLILAMSGFTFGLIKLWGPPLFVSAIFSLLCTITSVKFASDYSEEQDRKSFRWYEVSRYTV</sequence>
<organism evidence="6 7">
    <name type="scientific">Dendrothele bispora (strain CBS 962.96)</name>
    <dbReference type="NCBI Taxonomy" id="1314807"/>
    <lineage>
        <taxon>Eukaryota</taxon>
        <taxon>Fungi</taxon>
        <taxon>Dikarya</taxon>
        <taxon>Basidiomycota</taxon>
        <taxon>Agaricomycotina</taxon>
        <taxon>Agaricomycetes</taxon>
        <taxon>Agaricomycetidae</taxon>
        <taxon>Agaricales</taxon>
        <taxon>Agaricales incertae sedis</taxon>
        <taxon>Dendrothele</taxon>
    </lineage>
</organism>
<proteinExistence type="predicted"/>
<dbReference type="GO" id="GO:0016020">
    <property type="term" value="C:membrane"/>
    <property type="evidence" value="ECO:0007669"/>
    <property type="project" value="UniProtKB-SubCell"/>
</dbReference>
<dbReference type="GO" id="GO:0016765">
    <property type="term" value="F:transferase activity, transferring alkyl or aryl (other than methyl) groups"/>
    <property type="evidence" value="ECO:0007669"/>
    <property type="project" value="InterPro"/>
</dbReference>
<dbReference type="EMBL" id="ML179302">
    <property type="protein sequence ID" value="THU91608.1"/>
    <property type="molecule type" value="Genomic_DNA"/>
</dbReference>
<evidence type="ECO:0008006" key="8">
    <source>
        <dbReference type="Google" id="ProtNLM"/>
    </source>
</evidence>
<evidence type="ECO:0000256" key="2">
    <source>
        <dbReference type="ARBA" id="ARBA00022692"/>
    </source>
</evidence>
<evidence type="ECO:0000313" key="7">
    <source>
        <dbReference type="Proteomes" id="UP000297245"/>
    </source>
</evidence>